<dbReference type="GO" id="GO:0016787">
    <property type="term" value="F:hydrolase activity"/>
    <property type="evidence" value="ECO:0007669"/>
    <property type="project" value="UniProtKB-KW"/>
</dbReference>
<feature type="transmembrane region" description="Helical" evidence="1">
    <location>
        <begin position="12"/>
        <end position="30"/>
    </location>
</feature>
<dbReference type="Gene3D" id="3.40.50.1820">
    <property type="entry name" value="alpha/beta hydrolase"/>
    <property type="match status" value="1"/>
</dbReference>
<feature type="transmembrane region" description="Helical" evidence="1">
    <location>
        <begin position="37"/>
        <end position="60"/>
    </location>
</feature>
<name>A0ABW4FQY7_9PSEU</name>
<organism evidence="2 3">
    <name type="scientific">Pseudonocardia aurantiaca</name>
    <dbReference type="NCBI Taxonomy" id="75290"/>
    <lineage>
        <taxon>Bacteria</taxon>
        <taxon>Bacillati</taxon>
        <taxon>Actinomycetota</taxon>
        <taxon>Actinomycetes</taxon>
        <taxon>Pseudonocardiales</taxon>
        <taxon>Pseudonocardiaceae</taxon>
        <taxon>Pseudonocardia</taxon>
    </lineage>
</organism>
<gene>
    <name evidence="2" type="ORF">ACFSCY_23415</name>
</gene>
<dbReference type="InterPro" id="IPR050583">
    <property type="entry name" value="Mycobacterial_A85_antigen"/>
</dbReference>
<dbReference type="RefSeq" id="WP_343986653.1">
    <property type="nucleotide sequence ID" value="NZ_BAAAJG010000027.1"/>
</dbReference>
<dbReference type="InterPro" id="IPR000801">
    <property type="entry name" value="Esterase-like"/>
</dbReference>
<accession>A0ABW4FQY7</accession>
<dbReference type="Proteomes" id="UP001597145">
    <property type="component" value="Unassembled WGS sequence"/>
</dbReference>
<feature type="transmembrane region" description="Helical" evidence="1">
    <location>
        <begin position="72"/>
        <end position="93"/>
    </location>
</feature>
<evidence type="ECO:0000256" key="1">
    <source>
        <dbReference type="SAM" id="Phobius"/>
    </source>
</evidence>
<protein>
    <submittedName>
        <fullName evidence="2">Alpha/beta hydrolase</fullName>
    </submittedName>
</protein>
<dbReference type="EMBL" id="JBHUCP010000018">
    <property type="protein sequence ID" value="MFD1532381.1"/>
    <property type="molecule type" value="Genomic_DNA"/>
</dbReference>
<dbReference type="SUPFAM" id="SSF53474">
    <property type="entry name" value="alpha/beta-Hydrolases"/>
    <property type="match status" value="1"/>
</dbReference>
<evidence type="ECO:0000313" key="3">
    <source>
        <dbReference type="Proteomes" id="UP001597145"/>
    </source>
</evidence>
<keyword evidence="1" id="KW-0812">Transmembrane</keyword>
<keyword evidence="1" id="KW-1133">Transmembrane helix</keyword>
<dbReference type="InterPro" id="IPR029058">
    <property type="entry name" value="AB_hydrolase_fold"/>
</dbReference>
<dbReference type="PANTHER" id="PTHR48098:SF1">
    <property type="entry name" value="DIACYLGLYCEROL ACYLTRANSFERASE_MYCOLYLTRANSFERASE AG85A"/>
    <property type="match status" value="1"/>
</dbReference>
<reference evidence="3" key="1">
    <citation type="journal article" date="2019" name="Int. J. Syst. Evol. Microbiol.">
        <title>The Global Catalogue of Microorganisms (GCM) 10K type strain sequencing project: providing services to taxonomists for standard genome sequencing and annotation.</title>
        <authorList>
            <consortium name="The Broad Institute Genomics Platform"/>
            <consortium name="The Broad Institute Genome Sequencing Center for Infectious Disease"/>
            <person name="Wu L."/>
            <person name="Ma J."/>
        </authorList>
    </citation>
    <scope>NUCLEOTIDE SEQUENCE [LARGE SCALE GENOMIC DNA]</scope>
    <source>
        <strain evidence="3">JCM 12165</strain>
    </source>
</reference>
<proteinExistence type="predicted"/>
<dbReference type="PANTHER" id="PTHR48098">
    <property type="entry name" value="ENTEROCHELIN ESTERASE-RELATED"/>
    <property type="match status" value="1"/>
</dbReference>
<feature type="transmembrane region" description="Helical" evidence="1">
    <location>
        <begin position="105"/>
        <end position="123"/>
    </location>
</feature>
<keyword evidence="2" id="KW-0378">Hydrolase</keyword>
<keyword evidence="3" id="KW-1185">Reference proteome</keyword>
<evidence type="ECO:0000313" key="2">
    <source>
        <dbReference type="EMBL" id="MFD1532381.1"/>
    </source>
</evidence>
<sequence>MNGLLDAPLLSGPLPLAVGTAGVVGGLYLLGRRSRRWWTFVVPTVLVGATAVTALLAFLIDNVWRPFPDPVPLTVLLAIGGGLAGIALGVAALSRRRWHVRIVRAVAVVLVVAAAAQGVNLVYREYPTLRTALALPAVDEIPFTQIPLREQVIGARSGLPLSAVWRPPAGMPATGAVTQIDIPAPVSGFAARPAWLYVPPAYLSRPRAQLPVLVLMAGQPGDPRNWLDGGQLAARMDAFAAAHNGLAPVVVIVDQLGSPLANPLCMDSRLGKVATYLSVDVPAWIRKTLQVEPSPSEWAIGGFSNGGTCALQMAVNEPKLYPTFVDISGESAPTLGDRARTMQATFGGDRAEFAAVNPLDVLATNRFPNSAGYLVAGQQDQQYLPEARQVLAACQAAGMDVQLHLRPGGHSFEVWGPGLDEALPWLATRLGMMP</sequence>
<keyword evidence="1" id="KW-0472">Membrane</keyword>
<comment type="caution">
    <text evidence="2">The sequence shown here is derived from an EMBL/GenBank/DDBJ whole genome shotgun (WGS) entry which is preliminary data.</text>
</comment>
<dbReference type="Pfam" id="PF00756">
    <property type="entry name" value="Esterase"/>
    <property type="match status" value="1"/>
</dbReference>